<evidence type="ECO:0000313" key="2">
    <source>
        <dbReference type="Proteomes" id="UP000254640"/>
    </source>
</evidence>
<dbReference type="SUPFAM" id="SSF50494">
    <property type="entry name" value="Trypsin-like serine proteases"/>
    <property type="match status" value="1"/>
</dbReference>
<dbReference type="InterPro" id="IPR043504">
    <property type="entry name" value="Peptidase_S1_PA_chymotrypsin"/>
</dbReference>
<dbReference type="AlphaFoldDB" id="A0A379ALN2"/>
<dbReference type="GO" id="GO:0008233">
    <property type="term" value="F:peptidase activity"/>
    <property type="evidence" value="ECO:0007669"/>
    <property type="project" value="UniProtKB-KW"/>
</dbReference>
<sequence>MNAKGYILTNKHVINNADQIIVALQDGASLKRRWWVPMV</sequence>
<accession>A0A379ALN2</accession>
<proteinExistence type="predicted"/>
<keyword evidence="2" id="KW-1185">Reference proteome</keyword>
<reference evidence="1 2" key="1">
    <citation type="submission" date="2018-06" db="EMBL/GenBank/DDBJ databases">
        <authorList>
            <consortium name="Pathogen Informatics"/>
            <person name="Doyle S."/>
        </authorList>
    </citation>
    <scope>NUCLEOTIDE SEQUENCE [LARGE SCALE GENOMIC DNA]</scope>
    <source>
        <strain evidence="1 2">NCTC9381</strain>
    </source>
</reference>
<protein>
    <submittedName>
        <fullName evidence="1">Serine endoprotease DegS</fullName>
        <ecNumber evidence="1">3.4.21.107</ecNumber>
    </submittedName>
</protein>
<dbReference type="InterPro" id="IPR009003">
    <property type="entry name" value="Peptidase_S1_PA"/>
</dbReference>
<dbReference type="Gene3D" id="2.40.10.10">
    <property type="entry name" value="Trypsin-like serine proteases"/>
    <property type="match status" value="1"/>
</dbReference>
<dbReference type="Proteomes" id="UP000254640">
    <property type="component" value="Unassembled WGS sequence"/>
</dbReference>
<gene>
    <name evidence="1" type="primary">degS_3</name>
    <name evidence="1" type="ORF">NCTC9381_04767</name>
</gene>
<organism evidence="1 2">
    <name type="scientific">Enterobacter agglomerans</name>
    <name type="common">Erwinia herbicola</name>
    <name type="synonym">Pantoea agglomerans</name>
    <dbReference type="NCBI Taxonomy" id="549"/>
    <lineage>
        <taxon>Bacteria</taxon>
        <taxon>Pseudomonadati</taxon>
        <taxon>Pseudomonadota</taxon>
        <taxon>Gammaproteobacteria</taxon>
        <taxon>Enterobacterales</taxon>
        <taxon>Erwiniaceae</taxon>
        <taxon>Pantoea</taxon>
        <taxon>Pantoea agglomerans group</taxon>
    </lineage>
</organism>
<keyword evidence="1" id="KW-0645">Protease</keyword>
<evidence type="ECO:0000313" key="1">
    <source>
        <dbReference type="EMBL" id="SUB18794.1"/>
    </source>
</evidence>
<name>A0A379ALN2_ENTAG</name>
<dbReference type="EMBL" id="UGSO01000001">
    <property type="protein sequence ID" value="SUB18794.1"/>
    <property type="molecule type" value="Genomic_DNA"/>
</dbReference>
<dbReference type="EC" id="3.4.21.107" evidence="1"/>
<dbReference type="GO" id="GO:0006508">
    <property type="term" value="P:proteolysis"/>
    <property type="evidence" value="ECO:0007669"/>
    <property type="project" value="UniProtKB-KW"/>
</dbReference>
<keyword evidence="1" id="KW-0378">Hydrolase</keyword>